<proteinExistence type="predicted"/>
<accession>A0A2W4XPG0</accession>
<dbReference type="Proteomes" id="UP000249794">
    <property type="component" value="Unassembled WGS sequence"/>
</dbReference>
<protein>
    <submittedName>
        <fullName evidence="1">Uncharacterized protein</fullName>
    </submittedName>
</protein>
<evidence type="ECO:0000313" key="2">
    <source>
        <dbReference type="Proteomes" id="UP000249794"/>
    </source>
</evidence>
<reference evidence="1 2" key="2">
    <citation type="submission" date="2018-06" db="EMBL/GenBank/DDBJ databases">
        <title>Metagenomic assembly of (sub)arctic Cyanobacteria and their associated microbiome from non-axenic cultures.</title>
        <authorList>
            <person name="Baurain D."/>
        </authorList>
    </citation>
    <scope>NUCLEOTIDE SEQUENCE [LARGE SCALE GENOMIC DNA]</scope>
    <source>
        <strain evidence="1">ULC027bin1</strain>
    </source>
</reference>
<evidence type="ECO:0000313" key="1">
    <source>
        <dbReference type="EMBL" id="PZO59303.1"/>
    </source>
</evidence>
<reference evidence="2" key="1">
    <citation type="submission" date="2018-04" db="EMBL/GenBank/DDBJ databases">
        <authorList>
            <person name="Cornet L."/>
        </authorList>
    </citation>
    <scope>NUCLEOTIDE SEQUENCE [LARGE SCALE GENOMIC DNA]</scope>
</reference>
<comment type="caution">
    <text evidence="1">The sequence shown here is derived from an EMBL/GenBank/DDBJ whole genome shotgun (WGS) entry which is preliminary data.</text>
</comment>
<sequence length="79" mass="8806">MPLVGLDDCFLQRLYLAFVFDQLGRFLLPAIELVFGLANRLGNFGNDTEKGVWEQFLGGVAEFLAVFINGEHRKSVGSK</sequence>
<organism evidence="1 2">
    <name type="scientific">Phormidesmis priestleyi</name>
    <dbReference type="NCBI Taxonomy" id="268141"/>
    <lineage>
        <taxon>Bacteria</taxon>
        <taxon>Bacillati</taxon>
        <taxon>Cyanobacteriota</taxon>
        <taxon>Cyanophyceae</taxon>
        <taxon>Leptolyngbyales</taxon>
        <taxon>Leptolyngbyaceae</taxon>
        <taxon>Phormidesmis</taxon>
    </lineage>
</organism>
<dbReference type="AlphaFoldDB" id="A0A2W4XPG0"/>
<gene>
    <name evidence="1" type="ORF">DCF15_03990</name>
</gene>
<name>A0A2W4XPG0_9CYAN</name>
<dbReference type="EMBL" id="QBMP01000024">
    <property type="protein sequence ID" value="PZO59303.1"/>
    <property type="molecule type" value="Genomic_DNA"/>
</dbReference>